<keyword evidence="1" id="KW-0597">Phosphoprotein</keyword>
<dbReference type="GO" id="GO:0005829">
    <property type="term" value="C:cytosol"/>
    <property type="evidence" value="ECO:0007669"/>
    <property type="project" value="TreeGrafter"/>
</dbReference>
<evidence type="ECO:0000256" key="2">
    <source>
        <dbReference type="ARBA" id="ARBA00023012"/>
    </source>
</evidence>
<evidence type="ECO:0000256" key="5">
    <source>
        <dbReference type="ARBA" id="ARBA00023163"/>
    </source>
</evidence>
<dbReference type="Pfam" id="PF00072">
    <property type="entry name" value="Response_reg"/>
    <property type="match status" value="1"/>
</dbReference>
<dbReference type="Gene3D" id="3.40.50.2300">
    <property type="match status" value="1"/>
</dbReference>
<dbReference type="GO" id="GO:0006355">
    <property type="term" value="P:regulation of DNA-templated transcription"/>
    <property type="evidence" value="ECO:0007669"/>
    <property type="project" value="TreeGrafter"/>
</dbReference>
<evidence type="ECO:0000256" key="1">
    <source>
        <dbReference type="ARBA" id="ARBA00022553"/>
    </source>
</evidence>
<dbReference type="GO" id="GO:0000976">
    <property type="term" value="F:transcription cis-regulatory region binding"/>
    <property type="evidence" value="ECO:0007669"/>
    <property type="project" value="TreeGrafter"/>
</dbReference>
<dbReference type="InterPro" id="IPR039420">
    <property type="entry name" value="WalR-like"/>
</dbReference>
<name>A0A645BJI6_9ZZZZ</name>
<organism evidence="7">
    <name type="scientific">bioreactor metagenome</name>
    <dbReference type="NCBI Taxonomy" id="1076179"/>
    <lineage>
        <taxon>unclassified sequences</taxon>
        <taxon>metagenomes</taxon>
        <taxon>ecological metagenomes</taxon>
    </lineage>
</organism>
<evidence type="ECO:0000259" key="6">
    <source>
        <dbReference type="PROSITE" id="PS50110"/>
    </source>
</evidence>
<dbReference type="SMART" id="SM00448">
    <property type="entry name" value="REC"/>
    <property type="match status" value="1"/>
</dbReference>
<comment type="caution">
    <text evidence="7">The sequence shown here is derived from an EMBL/GenBank/DDBJ whole genome shotgun (WGS) entry which is preliminary data.</text>
</comment>
<proteinExistence type="predicted"/>
<protein>
    <submittedName>
        <fullName evidence="7">Transcriptional regulatory protein SrrA</fullName>
    </submittedName>
</protein>
<dbReference type="GO" id="GO:0000156">
    <property type="term" value="F:phosphorelay response regulator activity"/>
    <property type="evidence" value="ECO:0007669"/>
    <property type="project" value="TreeGrafter"/>
</dbReference>
<evidence type="ECO:0000256" key="4">
    <source>
        <dbReference type="ARBA" id="ARBA00023125"/>
    </source>
</evidence>
<dbReference type="InterPro" id="IPR001789">
    <property type="entry name" value="Sig_transdc_resp-reg_receiver"/>
</dbReference>
<dbReference type="PANTHER" id="PTHR48111:SF1">
    <property type="entry name" value="TWO-COMPONENT RESPONSE REGULATOR ORR33"/>
    <property type="match status" value="1"/>
</dbReference>
<keyword evidence="4" id="KW-0238">DNA-binding</keyword>
<keyword evidence="2" id="KW-0902">Two-component regulatory system</keyword>
<keyword evidence="3" id="KW-0805">Transcription regulation</keyword>
<evidence type="ECO:0000256" key="3">
    <source>
        <dbReference type="ARBA" id="ARBA00023015"/>
    </source>
</evidence>
<gene>
    <name evidence="7" type="primary">srrA_54</name>
    <name evidence="7" type="ORF">SDC9_112153</name>
</gene>
<dbReference type="CDD" id="cd17574">
    <property type="entry name" value="REC_OmpR"/>
    <property type="match status" value="1"/>
</dbReference>
<dbReference type="EMBL" id="VSSQ01020420">
    <property type="protein sequence ID" value="MPM65258.1"/>
    <property type="molecule type" value="Genomic_DNA"/>
</dbReference>
<dbReference type="PANTHER" id="PTHR48111">
    <property type="entry name" value="REGULATOR OF RPOS"/>
    <property type="match status" value="1"/>
</dbReference>
<reference evidence="7" key="1">
    <citation type="submission" date="2019-08" db="EMBL/GenBank/DDBJ databases">
        <authorList>
            <person name="Kucharzyk K."/>
            <person name="Murdoch R.W."/>
            <person name="Higgins S."/>
            <person name="Loffler F."/>
        </authorList>
    </citation>
    <scope>NUCLEOTIDE SEQUENCE</scope>
</reference>
<feature type="domain" description="Response regulatory" evidence="6">
    <location>
        <begin position="2"/>
        <end position="117"/>
    </location>
</feature>
<keyword evidence="5" id="KW-0804">Transcription</keyword>
<dbReference type="GO" id="GO:0032993">
    <property type="term" value="C:protein-DNA complex"/>
    <property type="evidence" value="ECO:0007669"/>
    <property type="project" value="TreeGrafter"/>
</dbReference>
<dbReference type="SUPFAM" id="SSF52172">
    <property type="entry name" value="CheY-like"/>
    <property type="match status" value="1"/>
</dbReference>
<sequence>MRILVCEDDNMIIKAIQHKLTAEGYDVDVAMNGDDAMSKLREEQYDIILTDILMPLLGGLDLIVKVRDELKITTPIIVLSRLGNEETILEAFQRGADDYITKPFSPNELAMRIKRYALKRR</sequence>
<evidence type="ECO:0000313" key="7">
    <source>
        <dbReference type="EMBL" id="MPM65258.1"/>
    </source>
</evidence>
<accession>A0A645BJI6</accession>
<dbReference type="PROSITE" id="PS50110">
    <property type="entry name" value="RESPONSE_REGULATORY"/>
    <property type="match status" value="1"/>
</dbReference>
<dbReference type="AlphaFoldDB" id="A0A645BJI6"/>
<dbReference type="InterPro" id="IPR011006">
    <property type="entry name" value="CheY-like_superfamily"/>
</dbReference>